<dbReference type="RefSeq" id="WP_081169346.1">
    <property type="nucleotide sequence ID" value="NZ_LWBP01000208.1"/>
</dbReference>
<dbReference type="Pfam" id="PF08818">
    <property type="entry name" value="DUF1801"/>
    <property type="match status" value="1"/>
</dbReference>
<dbReference type="InterPro" id="IPR014922">
    <property type="entry name" value="YdhG-like"/>
</dbReference>
<gene>
    <name evidence="2" type="ORF">A4R26_28000</name>
</gene>
<proteinExistence type="predicted"/>
<dbReference type="OrthoDB" id="5951444at2"/>
<evidence type="ECO:0000313" key="2">
    <source>
        <dbReference type="EMBL" id="OQP54404.1"/>
    </source>
</evidence>
<evidence type="ECO:0000313" key="3">
    <source>
        <dbReference type="Proteomes" id="UP000192276"/>
    </source>
</evidence>
<dbReference type="STRING" id="550983.A4R26_28000"/>
<organism evidence="2 3">
    <name type="scientific">Niastella populi</name>
    <dbReference type="NCBI Taxonomy" id="550983"/>
    <lineage>
        <taxon>Bacteria</taxon>
        <taxon>Pseudomonadati</taxon>
        <taxon>Bacteroidota</taxon>
        <taxon>Chitinophagia</taxon>
        <taxon>Chitinophagales</taxon>
        <taxon>Chitinophagaceae</taxon>
        <taxon>Niastella</taxon>
    </lineage>
</organism>
<accession>A0A1V9F7R1</accession>
<feature type="domain" description="YdhG-like" evidence="1">
    <location>
        <begin position="27"/>
        <end position="131"/>
    </location>
</feature>
<keyword evidence="3" id="KW-1185">Reference proteome</keyword>
<protein>
    <recommendedName>
        <fullName evidence="1">YdhG-like domain-containing protein</fullName>
    </recommendedName>
</protein>
<comment type="caution">
    <text evidence="2">The sequence shown here is derived from an EMBL/GenBank/DDBJ whole genome shotgun (WGS) entry which is preliminary data.</text>
</comment>
<dbReference type="Proteomes" id="UP000192276">
    <property type="component" value="Unassembled WGS sequence"/>
</dbReference>
<dbReference type="EMBL" id="LWBP01000208">
    <property type="protein sequence ID" value="OQP54404.1"/>
    <property type="molecule type" value="Genomic_DNA"/>
</dbReference>
<sequence>MAKSTNKTTETQNSVDDFLNAVADETKRNDCFQLKALMQKHSGFEARMWGPSIVGFGTYHYKYASGREGDAPLVGFSPRAKEISLYLYQDFTEREKLLQQLGKHRSGVGCVYIKKLQDINIEVLAKLITTSVKYLQQLYPA</sequence>
<reference evidence="3" key="1">
    <citation type="submission" date="2016-04" db="EMBL/GenBank/DDBJ databases">
        <authorList>
            <person name="Chen L."/>
            <person name="Zhuang W."/>
            <person name="Wang G."/>
        </authorList>
    </citation>
    <scope>NUCLEOTIDE SEQUENCE [LARGE SCALE GENOMIC DNA]</scope>
    <source>
        <strain evidence="3">208</strain>
    </source>
</reference>
<dbReference type="SUPFAM" id="SSF159888">
    <property type="entry name" value="YdhG-like"/>
    <property type="match status" value="1"/>
</dbReference>
<evidence type="ECO:0000259" key="1">
    <source>
        <dbReference type="Pfam" id="PF08818"/>
    </source>
</evidence>
<dbReference type="AlphaFoldDB" id="A0A1V9F7R1"/>
<name>A0A1V9F7R1_9BACT</name>